<dbReference type="EMBL" id="CP022759">
    <property type="protein sequence ID" value="AXV81166.1"/>
    <property type="molecule type" value="Genomic_DNA"/>
</dbReference>
<evidence type="ECO:0000313" key="2">
    <source>
        <dbReference type="EMBL" id="AXV81166.1"/>
    </source>
</evidence>
<dbReference type="Pfam" id="PF10908">
    <property type="entry name" value="Tlde1_dom"/>
    <property type="match status" value="1"/>
</dbReference>
<protein>
    <submittedName>
        <fullName evidence="2">DUF2778 domain-containing protein</fullName>
    </submittedName>
</protein>
<dbReference type="AlphaFoldDB" id="A0AAD0S616"/>
<organism evidence="2 3">
    <name type="scientific">Ralstonia solanacearum</name>
    <name type="common">Pseudomonas solanacearum</name>
    <dbReference type="NCBI Taxonomy" id="305"/>
    <lineage>
        <taxon>Bacteria</taxon>
        <taxon>Pseudomonadati</taxon>
        <taxon>Pseudomonadota</taxon>
        <taxon>Betaproteobacteria</taxon>
        <taxon>Burkholderiales</taxon>
        <taxon>Burkholderiaceae</taxon>
        <taxon>Ralstonia</taxon>
        <taxon>Ralstonia solanacearum species complex</taxon>
    </lineage>
</organism>
<gene>
    <name evidence="2" type="ORF">CJO77_06140</name>
</gene>
<proteinExistence type="predicted"/>
<evidence type="ECO:0000259" key="1">
    <source>
        <dbReference type="Pfam" id="PF10908"/>
    </source>
</evidence>
<sequence>MVDCTFELNGQPMSTLKVGAATFSAFSGRNSHINKRQSACLAELGPIPPGTYYILDRQTGGRLGPLLDRIKDRLDWFALYADDGRVDDEIFCNQIKRGQFRLHPKGPSGRSDGCIVIDDRRDFYRLRALLSCHRAHPVPGSNLVAYGKVVVR</sequence>
<feature type="domain" description="Tlde1" evidence="1">
    <location>
        <begin position="22"/>
        <end position="140"/>
    </location>
</feature>
<evidence type="ECO:0000313" key="3">
    <source>
        <dbReference type="Proteomes" id="UP000261758"/>
    </source>
</evidence>
<dbReference type="InterPro" id="IPR021225">
    <property type="entry name" value="Tlde1_dom"/>
</dbReference>
<accession>A0AAD0S616</accession>
<reference evidence="2 3" key="1">
    <citation type="submission" date="2017-08" db="EMBL/GenBank/DDBJ databases">
        <title>Genome sequences of Ralstonia solanacearum Species Complex (RSSC) isolated from Potato bacterial wilts in Korea.</title>
        <authorList>
            <person name="Cho H."/>
            <person name="Song E.-S."/>
            <person name="Lee Y.K."/>
            <person name="Lee S."/>
            <person name="Lee S.-W."/>
            <person name="Jo A."/>
            <person name="Kim J.-G."/>
            <person name="Hwang I."/>
        </authorList>
    </citation>
    <scope>NUCLEOTIDE SEQUENCE [LARGE SCALE GENOMIC DNA]</scope>
    <source>
        <strain evidence="2 3">T98</strain>
    </source>
</reference>
<dbReference type="Proteomes" id="UP000261758">
    <property type="component" value="Chromosome"/>
</dbReference>
<name>A0AAD0S616_RALSL</name>
<dbReference type="RefSeq" id="WP_013212045.1">
    <property type="nucleotide sequence ID" value="NZ_CP022759.1"/>
</dbReference>